<evidence type="ECO:0000313" key="2">
    <source>
        <dbReference type="Proteomes" id="UP001261666"/>
    </source>
</evidence>
<protein>
    <submittedName>
        <fullName evidence="1">Aminoglycoside N3'-acetyltransferase</fullName>
    </submittedName>
</protein>
<name>A0ACC6IJT2_9ACTN</name>
<comment type="caution">
    <text evidence="1">The sequence shown here is derived from an EMBL/GenBank/DDBJ whole genome shotgun (WGS) entry which is preliminary data.</text>
</comment>
<evidence type="ECO:0000313" key="1">
    <source>
        <dbReference type="EMBL" id="MDR6210977.1"/>
    </source>
</evidence>
<reference evidence="1" key="1">
    <citation type="submission" date="2023-08" db="EMBL/GenBank/DDBJ databases">
        <title>Functional and genomic diversity of the sorghum phyllosphere microbiome.</title>
        <authorList>
            <person name="Shade A."/>
        </authorList>
    </citation>
    <scope>NUCLEOTIDE SEQUENCE</scope>
    <source>
        <strain evidence="1">SORGH_AS_0885</strain>
    </source>
</reference>
<keyword evidence="2" id="KW-1185">Reference proteome</keyword>
<dbReference type="Proteomes" id="UP001261666">
    <property type="component" value="Unassembled WGS sequence"/>
</dbReference>
<sequence>MHAFVAEHAHRLGQVGAARTLVVDAAAVCAFAVRWLEARVS</sequence>
<proteinExistence type="predicted"/>
<accession>A0ACC6IJT2</accession>
<dbReference type="EMBL" id="JAVIZJ010000007">
    <property type="protein sequence ID" value="MDR6210977.1"/>
    <property type="molecule type" value="Genomic_DNA"/>
</dbReference>
<organism evidence="1 2">
    <name type="scientific">Nocardioides zeae</name>
    <dbReference type="NCBI Taxonomy" id="1457234"/>
    <lineage>
        <taxon>Bacteria</taxon>
        <taxon>Bacillati</taxon>
        <taxon>Actinomycetota</taxon>
        <taxon>Actinomycetes</taxon>
        <taxon>Propionibacteriales</taxon>
        <taxon>Nocardioidaceae</taxon>
        <taxon>Nocardioides</taxon>
    </lineage>
</organism>
<gene>
    <name evidence="1" type="ORF">QE364_002696</name>
</gene>